<dbReference type="GO" id="GO:0016791">
    <property type="term" value="F:phosphatase activity"/>
    <property type="evidence" value="ECO:0007669"/>
    <property type="project" value="TreeGrafter"/>
</dbReference>
<dbReference type="GO" id="GO:0000287">
    <property type="term" value="F:magnesium ion binding"/>
    <property type="evidence" value="ECO:0007669"/>
    <property type="project" value="TreeGrafter"/>
</dbReference>
<dbReference type="Proteomes" id="UP001212841">
    <property type="component" value="Unassembled WGS sequence"/>
</dbReference>
<protein>
    <submittedName>
        <fullName evidence="1">Uncharacterized protein</fullName>
    </submittedName>
</protein>
<evidence type="ECO:0000313" key="1">
    <source>
        <dbReference type="EMBL" id="KAJ3049737.1"/>
    </source>
</evidence>
<proteinExistence type="predicted"/>
<sequence>MTTNNRSLSYPPLSGLPPNFVAENVKLVCCDIDGTTLDPSNTITPYTLSTFRAVRALRPDLPIIFATGRPRIATRQINAAMEELGHTMGVYSNGALCGAEDADTPSGHHAPSFRTIHECPIPADDVLWYLNFSVTNNRPMVLYTYDRILSPVDHPSFAVTQEADEPYPEKTPVEELIKSVKEGLVIHKLSFMSPKPSLDATRLDLEKSPTRPPATILVRTGDPRLEIMNVGATKAAAIAELAKNVIKCSMDQVMAFGDGANDMEMLSECGMGVAMGNGSEEVKSVGKFVAPGNGEDGLARVLRAVFGIDP</sequence>
<dbReference type="GO" id="GO:0005829">
    <property type="term" value="C:cytosol"/>
    <property type="evidence" value="ECO:0007669"/>
    <property type="project" value="TreeGrafter"/>
</dbReference>
<dbReference type="Pfam" id="PF08282">
    <property type="entry name" value="Hydrolase_3"/>
    <property type="match status" value="1"/>
</dbReference>
<gene>
    <name evidence="1" type="ORF">HK097_009295</name>
</gene>
<name>A0AAD5S954_9FUNG</name>
<comment type="caution">
    <text evidence="1">The sequence shown here is derived from an EMBL/GenBank/DDBJ whole genome shotgun (WGS) entry which is preliminary data.</text>
</comment>
<dbReference type="SUPFAM" id="SSF56784">
    <property type="entry name" value="HAD-like"/>
    <property type="match status" value="1"/>
</dbReference>
<dbReference type="Gene3D" id="3.30.1240.10">
    <property type="match status" value="1"/>
</dbReference>
<dbReference type="InterPro" id="IPR036412">
    <property type="entry name" value="HAD-like_sf"/>
</dbReference>
<dbReference type="AlphaFoldDB" id="A0AAD5S954"/>
<accession>A0AAD5S954</accession>
<dbReference type="PANTHER" id="PTHR10000">
    <property type="entry name" value="PHOSPHOSERINE PHOSPHATASE"/>
    <property type="match status" value="1"/>
</dbReference>
<keyword evidence="2" id="KW-1185">Reference proteome</keyword>
<dbReference type="PANTHER" id="PTHR10000:SF8">
    <property type="entry name" value="HAD SUPERFAMILY HYDROLASE-LIKE, TYPE 3"/>
    <property type="match status" value="1"/>
</dbReference>
<evidence type="ECO:0000313" key="2">
    <source>
        <dbReference type="Proteomes" id="UP001212841"/>
    </source>
</evidence>
<dbReference type="InterPro" id="IPR023214">
    <property type="entry name" value="HAD_sf"/>
</dbReference>
<reference evidence="1" key="1">
    <citation type="submission" date="2020-05" db="EMBL/GenBank/DDBJ databases">
        <title>Phylogenomic resolution of chytrid fungi.</title>
        <authorList>
            <person name="Stajich J.E."/>
            <person name="Amses K."/>
            <person name="Simmons R."/>
            <person name="Seto K."/>
            <person name="Myers J."/>
            <person name="Bonds A."/>
            <person name="Quandt C.A."/>
            <person name="Barry K."/>
            <person name="Liu P."/>
            <person name="Grigoriev I."/>
            <person name="Longcore J.E."/>
            <person name="James T.Y."/>
        </authorList>
    </citation>
    <scope>NUCLEOTIDE SEQUENCE</scope>
    <source>
        <strain evidence="1">JEL0318</strain>
    </source>
</reference>
<dbReference type="EMBL" id="JADGJD010000601">
    <property type="protein sequence ID" value="KAJ3049737.1"/>
    <property type="molecule type" value="Genomic_DNA"/>
</dbReference>
<dbReference type="Gene3D" id="3.40.50.1000">
    <property type="entry name" value="HAD superfamily/HAD-like"/>
    <property type="match status" value="1"/>
</dbReference>
<organism evidence="1 2">
    <name type="scientific">Rhizophlyctis rosea</name>
    <dbReference type="NCBI Taxonomy" id="64517"/>
    <lineage>
        <taxon>Eukaryota</taxon>
        <taxon>Fungi</taxon>
        <taxon>Fungi incertae sedis</taxon>
        <taxon>Chytridiomycota</taxon>
        <taxon>Chytridiomycota incertae sedis</taxon>
        <taxon>Chytridiomycetes</taxon>
        <taxon>Rhizophlyctidales</taxon>
        <taxon>Rhizophlyctidaceae</taxon>
        <taxon>Rhizophlyctis</taxon>
    </lineage>
</organism>